<evidence type="ECO:0000259" key="3">
    <source>
        <dbReference type="PROSITE" id="PS50041"/>
    </source>
</evidence>
<keyword evidence="1" id="KW-0812">Transmembrane</keyword>
<accession>A0A6P3W7Y4</accession>
<evidence type="ECO:0000313" key="5">
    <source>
        <dbReference type="RefSeq" id="XP_012691954.2"/>
    </source>
</evidence>
<dbReference type="OrthoDB" id="9945342at2759"/>
<dbReference type="InterPro" id="IPR001304">
    <property type="entry name" value="C-type_lectin-like"/>
</dbReference>
<dbReference type="GeneID" id="105908042"/>
<dbReference type="KEGG" id="char:105908042"/>
<dbReference type="Proteomes" id="UP000515152">
    <property type="component" value="Chromosome 2"/>
</dbReference>
<sequence length="381" mass="42772">MESVRRYHLSFLCRVVLFAVLWQFTRTDCPADGRTWVPFRNSCYHFVHGEEDTAKSYTVTEAKRFCQANGTGLLQISSAEENEFIIKYSPNVWKGNLNVWLGMSYDTKVKTFQWFDHTTLSYKNWEDRSDPSPVDTCVALHLSTGMWLKVSCADDPEHGVVCQAPGEALEDCPNDGQKWVSSGIKCYLFVQAGEGAKSFTFEAAKALCKGHELLQITDAEENQYIVDYSPNVWKSNINVWLGMYYDTDADDFSWFNNGSMAYRNFEDGGDAHDDDTCAAMHLTSGQWMKASCKDNMQHGVVCEAADKPVETGKTKGSPLMSALVILSVVAILGISAVLWFVHQRKNPGSSILTAFEYHPPFRSGDVDETCLVEAEENDDQP</sequence>
<proteinExistence type="predicted"/>
<keyword evidence="4" id="KW-1185">Reference proteome</keyword>
<keyword evidence="1" id="KW-1133">Transmembrane helix</keyword>
<dbReference type="CTD" id="9936"/>
<feature type="transmembrane region" description="Helical" evidence="1">
    <location>
        <begin position="319"/>
        <end position="341"/>
    </location>
</feature>
<reference evidence="5" key="1">
    <citation type="submission" date="2025-08" db="UniProtKB">
        <authorList>
            <consortium name="RefSeq"/>
        </authorList>
    </citation>
    <scope>IDENTIFICATION</scope>
</reference>
<organism evidence="4 5">
    <name type="scientific">Clupea harengus</name>
    <name type="common">Atlantic herring</name>
    <dbReference type="NCBI Taxonomy" id="7950"/>
    <lineage>
        <taxon>Eukaryota</taxon>
        <taxon>Metazoa</taxon>
        <taxon>Chordata</taxon>
        <taxon>Craniata</taxon>
        <taxon>Vertebrata</taxon>
        <taxon>Euteleostomi</taxon>
        <taxon>Actinopterygii</taxon>
        <taxon>Neopterygii</taxon>
        <taxon>Teleostei</taxon>
        <taxon>Clupei</taxon>
        <taxon>Clupeiformes</taxon>
        <taxon>Clupeoidei</taxon>
        <taxon>Clupeidae</taxon>
        <taxon>Clupea</taxon>
    </lineage>
</organism>
<dbReference type="InterPro" id="IPR016187">
    <property type="entry name" value="CTDL_fold"/>
</dbReference>
<dbReference type="InterPro" id="IPR016186">
    <property type="entry name" value="C-type_lectin-like/link_sf"/>
</dbReference>
<dbReference type="InterPro" id="IPR050111">
    <property type="entry name" value="C-type_lectin/snaclec_domain"/>
</dbReference>
<feature type="signal peptide" evidence="2">
    <location>
        <begin position="1"/>
        <end position="27"/>
    </location>
</feature>
<protein>
    <submittedName>
        <fullName evidence="5">CD302 antigen</fullName>
    </submittedName>
</protein>
<dbReference type="SUPFAM" id="SSF56436">
    <property type="entry name" value="C-type lectin-like"/>
    <property type="match status" value="2"/>
</dbReference>
<dbReference type="RefSeq" id="XP_012691954.2">
    <property type="nucleotide sequence ID" value="XM_012836500.3"/>
</dbReference>
<dbReference type="SMART" id="SM00034">
    <property type="entry name" value="CLECT"/>
    <property type="match status" value="2"/>
</dbReference>
<evidence type="ECO:0000256" key="1">
    <source>
        <dbReference type="SAM" id="Phobius"/>
    </source>
</evidence>
<dbReference type="AlphaFoldDB" id="A0A6P3W7Y4"/>
<keyword evidence="1" id="KW-0472">Membrane</keyword>
<gene>
    <name evidence="5" type="primary">cd302</name>
</gene>
<dbReference type="PANTHER" id="PTHR22803">
    <property type="entry name" value="MANNOSE, PHOSPHOLIPASE, LECTIN RECEPTOR RELATED"/>
    <property type="match status" value="1"/>
</dbReference>
<dbReference type="Gene3D" id="3.10.100.10">
    <property type="entry name" value="Mannose-Binding Protein A, subunit A"/>
    <property type="match status" value="2"/>
</dbReference>
<evidence type="ECO:0000313" key="4">
    <source>
        <dbReference type="Proteomes" id="UP000515152"/>
    </source>
</evidence>
<feature type="chain" id="PRO_5027582672" evidence="2">
    <location>
        <begin position="28"/>
        <end position="381"/>
    </location>
</feature>
<dbReference type="Pfam" id="PF00059">
    <property type="entry name" value="Lectin_C"/>
    <property type="match status" value="2"/>
</dbReference>
<name>A0A6P3W7Y4_CLUHA</name>
<evidence type="ECO:0000256" key="2">
    <source>
        <dbReference type="SAM" id="SignalP"/>
    </source>
</evidence>
<dbReference type="CDD" id="cd00037">
    <property type="entry name" value="CLECT"/>
    <property type="match status" value="2"/>
</dbReference>
<keyword evidence="2" id="KW-0732">Signal</keyword>
<feature type="domain" description="C-type lectin" evidence="3">
    <location>
        <begin position="39"/>
        <end position="152"/>
    </location>
</feature>
<feature type="domain" description="C-type lectin" evidence="3">
    <location>
        <begin position="182"/>
        <end position="292"/>
    </location>
</feature>
<dbReference type="PROSITE" id="PS50041">
    <property type="entry name" value="C_TYPE_LECTIN_2"/>
    <property type="match status" value="2"/>
</dbReference>